<dbReference type="AlphaFoldDB" id="A0A815KPL2"/>
<proteinExistence type="predicted"/>
<protein>
    <submittedName>
        <fullName evidence="1">Uncharacterized protein</fullName>
    </submittedName>
</protein>
<sequence>MKVNLNSSQTDQFQTVPYYQSLCSPANPRDVTIVPVNDTDY</sequence>
<organism evidence="1 2">
    <name type="scientific">Rotaria sordida</name>
    <dbReference type="NCBI Taxonomy" id="392033"/>
    <lineage>
        <taxon>Eukaryota</taxon>
        <taxon>Metazoa</taxon>
        <taxon>Spiralia</taxon>
        <taxon>Gnathifera</taxon>
        <taxon>Rotifera</taxon>
        <taxon>Eurotatoria</taxon>
        <taxon>Bdelloidea</taxon>
        <taxon>Philodinida</taxon>
        <taxon>Philodinidae</taxon>
        <taxon>Rotaria</taxon>
    </lineage>
</organism>
<reference evidence="1" key="1">
    <citation type="submission" date="2021-02" db="EMBL/GenBank/DDBJ databases">
        <authorList>
            <person name="Nowell W R."/>
        </authorList>
    </citation>
    <scope>NUCLEOTIDE SEQUENCE</scope>
</reference>
<name>A0A815KPL2_9BILA</name>
<evidence type="ECO:0000313" key="1">
    <source>
        <dbReference type="EMBL" id="CAF1392586.1"/>
    </source>
</evidence>
<accession>A0A815KPL2</accession>
<feature type="non-terminal residue" evidence="1">
    <location>
        <position position="41"/>
    </location>
</feature>
<evidence type="ECO:0000313" key="2">
    <source>
        <dbReference type="Proteomes" id="UP000663882"/>
    </source>
</evidence>
<dbReference type="EMBL" id="CAJNOO010004749">
    <property type="protein sequence ID" value="CAF1392586.1"/>
    <property type="molecule type" value="Genomic_DNA"/>
</dbReference>
<dbReference type="Proteomes" id="UP000663882">
    <property type="component" value="Unassembled WGS sequence"/>
</dbReference>
<comment type="caution">
    <text evidence="1">The sequence shown here is derived from an EMBL/GenBank/DDBJ whole genome shotgun (WGS) entry which is preliminary data.</text>
</comment>
<gene>
    <name evidence="1" type="ORF">RFH988_LOCUS34415</name>
</gene>